<evidence type="ECO:0000313" key="6">
    <source>
        <dbReference type="EMBL" id="PMS25296.1"/>
    </source>
</evidence>
<evidence type="ECO:0000313" key="7">
    <source>
        <dbReference type="Proteomes" id="UP000235347"/>
    </source>
</evidence>
<dbReference type="InterPro" id="IPR011010">
    <property type="entry name" value="DNA_brk_join_enz"/>
</dbReference>
<comment type="caution">
    <text evidence="6">The sequence shown here is derived from an EMBL/GenBank/DDBJ whole genome shotgun (WGS) entry which is preliminary data.</text>
</comment>
<evidence type="ECO:0000259" key="5">
    <source>
        <dbReference type="PROSITE" id="PS51898"/>
    </source>
</evidence>
<dbReference type="InterPro" id="IPR050090">
    <property type="entry name" value="Tyrosine_recombinase_XerCD"/>
</dbReference>
<dbReference type="PANTHER" id="PTHR30349">
    <property type="entry name" value="PHAGE INTEGRASE-RELATED"/>
    <property type="match status" value="1"/>
</dbReference>
<dbReference type="Pfam" id="PF00589">
    <property type="entry name" value="Phage_integrase"/>
    <property type="match status" value="1"/>
</dbReference>
<dbReference type="InterPro" id="IPR013762">
    <property type="entry name" value="Integrase-like_cat_sf"/>
</dbReference>
<dbReference type="AlphaFoldDB" id="A0A2N7W7B5"/>
<feature type="domain" description="Tyr recombinase" evidence="5">
    <location>
        <begin position="172"/>
        <end position="358"/>
    </location>
</feature>
<dbReference type="GO" id="GO:0015074">
    <property type="term" value="P:DNA integration"/>
    <property type="evidence" value="ECO:0007669"/>
    <property type="project" value="UniProtKB-KW"/>
</dbReference>
<evidence type="ECO:0000256" key="3">
    <source>
        <dbReference type="ARBA" id="ARBA00023125"/>
    </source>
</evidence>
<evidence type="ECO:0000256" key="1">
    <source>
        <dbReference type="ARBA" id="ARBA00008857"/>
    </source>
</evidence>
<dbReference type="SUPFAM" id="SSF56349">
    <property type="entry name" value="DNA breaking-rejoining enzymes"/>
    <property type="match status" value="1"/>
</dbReference>
<dbReference type="EMBL" id="PNYB01000007">
    <property type="protein sequence ID" value="PMS25296.1"/>
    <property type="molecule type" value="Genomic_DNA"/>
</dbReference>
<dbReference type="PROSITE" id="PS51898">
    <property type="entry name" value="TYR_RECOMBINASE"/>
    <property type="match status" value="1"/>
</dbReference>
<dbReference type="InterPro" id="IPR010998">
    <property type="entry name" value="Integrase_recombinase_N"/>
</dbReference>
<reference evidence="6 7" key="1">
    <citation type="submission" date="2018-01" db="EMBL/GenBank/DDBJ databases">
        <title>Whole genome analyses suggest that Burkholderia sensu lato contains two further novel genera in the rhizoxinica-symbiotica group Mycetohabitans gen. nov., and Trinickia gen. nov.: implications for the evolution of diazotrophy and nodulation in the Burkholderiaceae.</title>
        <authorList>
            <person name="Estrada-de los Santos P."/>
            <person name="Palmer M."/>
            <person name="Chavez-Ramirez B."/>
            <person name="Beukes C."/>
            <person name="Steenkamp E.T."/>
            <person name="Hirsch A.M."/>
            <person name="Manyaka P."/>
            <person name="Maluk M."/>
            <person name="Lafos M."/>
            <person name="Crook M."/>
            <person name="Gross E."/>
            <person name="Simon M.F."/>
            <person name="Bueno dos Reis Junior F."/>
            <person name="Poole P.S."/>
            <person name="Venter S.N."/>
            <person name="James E.K."/>
        </authorList>
    </citation>
    <scope>NUCLEOTIDE SEQUENCE [LARGE SCALE GENOMIC DNA]</scope>
    <source>
        <strain evidence="6 7">GP25-8</strain>
    </source>
</reference>
<dbReference type="CDD" id="cd00796">
    <property type="entry name" value="INT_Rci_Hp1_C"/>
    <property type="match status" value="1"/>
</dbReference>
<keyword evidence="7" id="KW-1185">Reference proteome</keyword>
<evidence type="ECO:0000256" key="2">
    <source>
        <dbReference type="ARBA" id="ARBA00022908"/>
    </source>
</evidence>
<protein>
    <submittedName>
        <fullName evidence="6">Integrase</fullName>
    </submittedName>
</protein>
<gene>
    <name evidence="6" type="ORF">C0Z19_10110</name>
</gene>
<dbReference type="InterPro" id="IPR002104">
    <property type="entry name" value="Integrase_catalytic"/>
</dbReference>
<accession>A0A2N7W7B5</accession>
<name>A0A2N7W7B5_9BURK</name>
<keyword evidence="3" id="KW-0238">DNA-binding</keyword>
<sequence>MATIRERKDAQGNKSYHVQIRLKGFPPQTRTFDSKTLAKQWAAQVEADLRAGRYMQRVEAERHTVREMIDRYRKEILLTRKPQREADQGRVLDWWSSRLGAYSLAELTPALIGTCRDEFASIPTPNGGPRAAATVVRSLATFSHVLSVAVKEWQWLETSPMSRVAKPRVNNERVRHLSDDERDRLLAAAARSTNRYLYVIVVTAISTGMRRGEILGLRWRDISLPKQEGSYGLILLNRTKNGERRGVPLTGVALQEIERLNAIHADKRTGRPEPDALLFPSDRVPDQPINIHPAWDIARRHAGIEDFRFHDLRHTTASYLAMGGATAPEIAEILGHRTLNMVKRYAHFGKDHIAGVLTRVNAARLGGADSSKDDQSTPDPT</sequence>
<dbReference type="Proteomes" id="UP000235347">
    <property type="component" value="Unassembled WGS sequence"/>
</dbReference>
<comment type="similarity">
    <text evidence="1">Belongs to the 'phage' integrase family.</text>
</comment>
<dbReference type="PANTHER" id="PTHR30349:SF64">
    <property type="entry name" value="PROPHAGE INTEGRASE INTD-RELATED"/>
    <property type="match status" value="1"/>
</dbReference>
<dbReference type="GO" id="GO:0003677">
    <property type="term" value="F:DNA binding"/>
    <property type="evidence" value="ECO:0007669"/>
    <property type="project" value="UniProtKB-KW"/>
</dbReference>
<keyword evidence="2" id="KW-0229">DNA integration</keyword>
<proteinExistence type="inferred from homology"/>
<dbReference type="Gene3D" id="1.10.150.130">
    <property type="match status" value="1"/>
</dbReference>
<dbReference type="Gene3D" id="1.10.443.10">
    <property type="entry name" value="Intergrase catalytic core"/>
    <property type="match status" value="1"/>
</dbReference>
<keyword evidence="4" id="KW-0233">DNA recombination</keyword>
<dbReference type="GO" id="GO:0006310">
    <property type="term" value="P:DNA recombination"/>
    <property type="evidence" value="ECO:0007669"/>
    <property type="project" value="UniProtKB-KW"/>
</dbReference>
<evidence type="ECO:0000256" key="4">
    <source>
        <dbReference type="ARBA" id="ARBA00023172"/>
    </source>
</evidence>
<organism evidence="6 7">
    <name type="scientific">Trinickia soli</name>
    <dbReference type="NCBI Taxonomy" id="380675"/>
    <lineage>
        <taxon>Bacteria</taxon>
        <taxon>Pseudomonadati</taxon>
        <taxon>Pseudomonadota</taxon>
        <taxon>Betaproteobacteria</taxon>
        <taxon>Burkholderiales</taxon>
        <taxon>Burkholderiaceae</taxon>
        <taxon>Trinickia</taxon>
    </lineage>
</organism>